<dbReference type="InterPro" id="IPR011701">
    <property type="entry name" value="MFS"/>
</dbReference>
<accession>A0A5B9DDL1</accession>
<feature type="transmembrane region" description="Helical" evidence="6">
    <location>
        <begin position="222"/>
        <end position="245"/>
    </location>
</feature>
<gene>
    <name evidence="8" type="ORF">DSAG12_03234</name>
</gene>
<dbReference type="Proteomes" id="UP000321408">
    <property type="component" value="Chromosome"/>
</dbReference>
<feature type="domain" description="Major facilitator superfamily (MFS) profile" evidence="7">
    <location>
        <begin position="18"/>
        <end position="412"/>
    </location>
</feature>
<feature type="transmembrane region" description="Helical" evidence="6">
    <location>
        <begin position="179"/>
        <end position="201"/>
    </location>
</feature>
<sequence>MGEKEGVNLTSNQQTFKHYILFWIGQLFSLFGSSVVTFVLVYWITIEYQSAIILSLAVFFALIPQISVTLFAGVFIDRLDRKKIIIFADLFQAITTLILIIIFYFNLASIWVVISLMILRSFFQAIHQPAVAAIIPVMIPKEKLSRMNAINLLISSAVNTIAPIITGILILFWDFQTLLWIDIGTFLLAIIPAILITIPSVRKEQKTKTNEKISFKKELKEGYHAIMHIKGMLAFFALAVILNFLGSPSHVLRSYFILIFHEGNIQMLSYISAAMQIGMLCGSLLILLRKQWKRKSAMIIIAYFISCIGYLLSSWAPIGNFLLIMVGLFLFAFGIPIVNSLYLTILQETIPLDMQGRVNSVDFALSLSIMPIASLISGPIVEWIGIRYFYVILSTLSLIILTITVIFTDLRYMDKGIVNKENLYNLKEVKEDSIINLTDNHI</sequence>
<reference evidence="8 9" key="1">
    <citation type="journal article" date="2020" name="Nature">
        <title>Isolation of an archaeon at the prokaryote-eukaryote interface.</title>
        <authorList>
            <person name="Imachi H."/>
            <person name="Nobu M.K."/>
            <person name="Nakahara N."/>
            <person name="Morono Y."/>
            <person name="Ogawara M."/>
            <person name="Takaki Y."/>
            <person name="Takano Y."/>
            <person name="Uematsu K."/>
            <person name="Ikuta T."/>
            <person name="Ito M."/>
            <person name="Matsui Y."/>
            <person name="Miyazaki M."/>
            <person name="Murata K."/>
            <person name="Saito Y."/>
            <person name="Sakai S."/>
            <person name="Song C."/>
            <person name="Tasumi E."/>
            <person name="Yamanaka Y."/>
            <person name="Yamaguchi T."/>
            <person name="Kamagata Y."/>
            <person name="Tamaki H."/>
            <person name="Takai K."/>
        </authorList>
    </citation>
    <scope>NUCLEOTIDE SEQUENCE [LARGE SCALE GENOMIC DNA]</scope>
    <source>
        <strain evidence="8 9">MK-D1</strain>
    </source>
</reference>
<evidence type="ECO:0000313" key="9">
    <source>
        <dbReference type="Proteomes" id="UP000321408"/>
    </source>
</evidence>
<dbReference type="InterPro" id="IPR036259">
    <property type="entry name" value="MFS_trans_sf"/>
</dbReference>
<evidence type="ECO:0000313" key="8">
    <source>
        <dbReference type="EMBL" id="QEE17399.1"/>
    </source>
</evidence>
<evidence type="ECO:0000256" key="5">
    <source>
        <dbReference type="ARBA" id="ARBA00023136"/>
    </source>
</evidence>
<feature type="transmembrane region" description="Helical" evidence="6">
    <location>
        <begin position="265"/>
        <end position="288"/>
    </location>
</feature>
<evidence type="ECO:0000256" key="4">
    <source>
        <dbReference type="ARBA" id="ARBA00022989"/>
    </source>
</evidence>
<feature type="transmembrane region" description="Helical" evidence="6">
    <location>
        <begin position="20"/>
        <end position="45"/>
    </location>
</feature>
<dbReference type="GO" id="GO:0022857">
    <property type="term" value="F:transmembrane transporter activity"/>
    <property type="evidence" value="ECO:0007669"/>
    <property type="project" value="InterPro"/>
</dbReference>
<dbReference type="PANTHER" id="PTHR23513">
    <property type="entry name" value="INTEGRAL MEMBRANE EFFLUX PROTEIN-RELATED"/>
    <property type="match status" value="1"/>
</dbReference>
<dbReference type="PANTHER" id="PTHR23513:SF6">
    <property type="entry name" value="MAJOR FACILITATOR SUPERFAMILY ASSOCIATED DOMAIN-CONTAINING PROTEIN"/>
    <property type="match status" value="1"/>
</dbReference>
<dbReference type="Pfam" id="PF07690">
    <property type="entry name" value="MFS_1"/>
    <property type="match status" value="1"/>
</dbReference>
<dbReference type="SUPFAM" id="SSF103473">
    <property type="entry name" value="MFS general substrate transporter"/>
    <property type="match status" value="1"/>
</dbReference>
<dbReference type="InterPro" id="IPR020846">
    <property type="entry name" value="MFS_dom"/>
</dbReference>
<feature type="transmembrane region" description="Helical" evidence="6">
    <location>
        <begin position="51"/>
        <end position="72"/>
    </location>
</feature>
<keyword evidence="4 6" id="KW-1133">Transmembrane helix</keyword>
<keyword evidence="9" id="KW-1185">Reference proteome</keyword>
<keyword evidence="3 6" id="KW-0812">Transmembrane</keyword>
<comment type="subcellular location">
    <subcellularLocation>
        <location evidence="1">Cell membrane</location>
        <topology evidence="1">Multi-pass membrane protein</topology>
    </subcellularLocation>
</comment>
<organism evidence="8 9">
    <name type="scientific">Promethearchaeum syntrophicum</name>
    <dbReference type="NCBI Taxonomy" id="2594042"/>
    <lineage>
        <taxon>Archaea</taxon>
        <taxon>Promethearchaeati</taxon>
        <taxon>Promethearchaeota</taxon>
        <taxon>Promethearchaeia</taxon>
        <taxon>Promethearchaeales</taxon>
        <taxon>Promethearchaeaceae</taxon>
        <taxon>Promethearchaeum</taxon>
    </lineage>
</organism>
<keyword evidence="2" id="KW-1003">Cell membrane</keyword>
<feature type="transmembrane region" description="Helical" evidence="6">
    <location>
        <begin position="84"/>
        <end position="105"/>
    </location>
</feature>
<dbReference type="GO" id="GO:0005886">
    <property type="term" value="C:plasma membrane"/>
    <property type="evidence" value="ECO:0007669"/>
    <property type="project" value="UniProtKB-SubCell"/>
</dbReference>
<evidence type="ECO:0000259" key="7">
    <source>
        <dbReference type="PROSITE" id="PS50850"/>
    </source>
</evidence>
<feature type="transmembrane region" description="Helical" evidence="6">
    <location>
        <begin position="297"/>
        <end position="315"/>
    </location>
</feature>
<evidence type="ECO:0000256" key="1">
    <source>
        <dbReference type="ARBA" id="ARBA00004651"/>
    </source>
</evidence>
<keyword evidence="5 6" id="KW-0472">Membrane</keyword>
<dbReference type="CDD" id="cd06173">
    <property type="entry name" value="MFS_MefA_like"/>
    <property type="match status" value="1"/>
</dbReference>
<dbReference type="RefSeq" id="WP_147664292.1">
    <property type="nucleotide sequence ID" value="NZ_CP042905.2"/>
</dbReference>
<dbReference type="GeneID" id="41331203"/>
<dbReference type="EMBL" id="CP042905">
    <property type="protein sequence ID" value="QEE17399.1"/>
    <property type="molecule type" value="Genomic_DNA"/>
</dbReference>
<dbReference type="AlphaFoldDB" id="A0A5B9DDL1"/>
<evidence type="ECO:0000256" key="3">
    <source>
        <dbReference type="ARBA" id="ARBA00022692"/>
    </source>
</evidence>
<proteinExistence type="predicted"/>
<dbReference type="Gene3D" id="1.20.1250.20">
    <property type="entry name" value="MFS general substrate transporter like domains"/>
    <property type="match status" value="1"/>
</dbReference>
<feature type="transmembrane region" description="Helical" evidence="6">
    <location>
        <begin position="321"/>
        <end position="342"/>
    </location>
</feature>
<dbReference type="KEGG" id="psyt:DSAG12_03234"/>
<name>A0A5B9DDL1_9ARCH</name>
<evidence type="ECO:0000256" key="2">
    <source>
        <dbReference type="ARBA" id="ARBA00022475"/>
    </source>
</evidence>
<feature type="transmembrane region" description="Helical" evidence="6">
    <location>
        <begin position="363"/>
        <end position="381"/>
    </location>
</feature>
<dbReference type="OrthoDB" id="117970at2157"/>
<reference evidence="8 9" key="2">
    <citation type="journal article" date="2024" name="Int. J. Syst. Evol. Microbiol.">
        <title>Promethearchaeum syntrophicum gen. nov., sp. nov., an anaerobic, obligately syntrophic archaeon, the first isolate of the lineage 'Asgard' archaea, and proposal of the new archaeal phylum Promethearchaeota phyl. nov. and kingdom Promethearchaeati regn. nov.</title>
        <authorList>
            <person name="Imachi H."/>
            <person name="Nobu M.K."/>
            <person name="Kato S."/>
            <person name="Takaki Y."/>
            <person name="Miyazaki M."/>
            <person name="Miyata M."/>
            <person name="Ogawara M."/>
            <person name="Saito Y."/>
            <person name="Sakai S."/>
            <person name="Tahara Y.O."/>
            <person name="Takano Y."/>
            <person name="Tasumi E."/>
            <person name="Uematsu K."/>
            <person name="Yoshimura T."/>
            <person name="Itoh T."/>
            <person name="Ohkuma M."/>
            <person name="Takai K."/>
        </authorList>
    </citation>
    <scope>NUCLEOTIDE SEQUENCE [LARGE SCALE GENOMIC DNA]</scope>
    <source>
        <strain evidence="8 9">MK-D1</strain>
    </source>
</reference>
<dbReference type="PROSITE" id="PS50850">
    <property type="entry name" value="MFS"/>
    <property type="match status" value="1"/>
</dbReference>
<feature type="transmembrane region" description="Helical" evidence="6">
    <location>
        <begin position="387"/>
        <end position="407"/>
    </location>
</feature>
<feature type="transmembrane region" description="Helical" evidence="6">
    <location>
        <begin position="149"/>
        <end position="173"/>
    </location>
</feature>
<protein>
    <submittedName>
        <fullName evidence="8">MFS transporter</fullName>
    </submittedName>
</protein>
<evidence type="ECO:0000256" key="6">
    <source>
        <dbReference type="SAM" id="Phobius"/>
    </source>
</evidence>